<evidence type="ECO:0000313" key="3">
    <source>
        <dbReference type="Proteomes" id="UP000467840"/>
    </source>
</evidence>
<accession>A0A6A6LRX7</accession>
<dbReference type="PANTHER" id="PTHR47123">
    <property type="entry name" value="F-BOX PROTEIN SKIP23"/>
    <property type="match status" value="1"/>
</dbReference>
<dbReference type="InterPro" id="IPR051304">
    <property type="entry name" value="SCF_F-box_domain"/>
</dbReference>
<feature type="domain" description="KIB1-4 beta-propeller" evidence="1">
    <location>
        <begin position="5"/>
        <end position="125"/>
    </location>
</feature>
<keyword evidence="3" id="KW-1185">Reference proteome</keyword>
<dbReference type="AlphaFoldDB" id="A0A6A6LRX7"/>
<dbReference type="Proteomes" id="UP000467840">
    <property type="component" value="Chromosome 16"/>
</dbReference>
<evidence type="ECO:0000313" key="2">
    <source>
        <dbReference type="EMBL" id="KAF2303774.1"/>
    </source>
</evidence>
<proteinExistence type="predicted"/>
<name>A0A6A6LRX7_HEVBR</name>
<dbReference type="InterPro" id="IPR005174">
    <property type="entry name" value="KIB1-4_b-propeller"/>
</dbReference>
<gene>
    <name evidence="2" type="ORF">GH714_023377</name>
</gene>
<sequence length="185" mass="20742">MDCADTYRDITNYKGNVFAVIRNGICSKNNGASLSMTHLVLPPRSFSGERYLVESCGDLFLVSRDFTTCLNLIYYDNDCKCFVKREGATEIPFKFEVFKMNNISPSPMVFQWEAVSNLGDRIFVESRLLACEAAVLNSEATAALEIKPEKSSILTGYVKDINLRVVFVLHVAFWQGLVVRPAESS</sequence>
<organism evidence="2 3">
    <name type="scientific">Hevea brasiliensis</name>
    <name type="common">Para rubber tree</name>
    <name type="synonym">Siphonia brasiliensis</name>
    <dbReference type="NCBI Taxonomy" id="3981"/>
    <lineage>
        <taxon>Eukaryota</taxon>
        <taxon>Viridiplantae</taxon>
        <taxon>Streptophyta</taxon>
        <taxon>Embryophyta</taxon>
        <taxon>Tracheophyta</taxon>
        <taxon>Spermatophyta</taxon>
        <taxon>Magnoliopsida</taxon>
        <taxon>eudicotyledons</taxon>
        <taxon>Gunneridae</taxon>
        <taxon>Pentapetalae</taxon>
        <taxon>rosids</taxon>
        <taxon>fabids</taxon>
        <taxon>Malpighiales</taxon>
        <taxon>Euphorbiaceae</taxon>
        <taxon>Crotonoideae</taxon>
        <taxon>Micrandreae</taxon>
        <taxon>Hevea</taxon>
    </lineage>
</organism>
<dbReference type="Pfam" id="PF03478">
    <property type="entry name" value="Beta-prop_KIB1-4"/>
    <property type="match status" value="1"/>
</dbReference>
<evidence type="ECO:0000259" key="1">
    <source>
        <dbReference type="Pfam" id="PF03478"/>
    </source>
</evidence>
<comment type="caution">
    <text evidence="2">The sequence shown here is derived from an EMBL/GenBank/DDBJ whole genome shotgun (WGS) entry which is preliminary data.</text>
</comment>
<dbReference type="PANTHER" id="PTHR47123:SF6">
    <property type="entry name" value="F-BOX PROTEIN SKIP23-LIKE ISOFORM X1"/>
    <property type="match status" value="1"/>
</dbReference>
<reference evidence="2 3" key="1">
    <citation type="journal article" date="2020" name="Mol. Plant">
        <title>The Chromosome-Based Rubber Tree Genome Provides New Insights into Spurge Genome Evolution and Rubber Biosynthesis.</title>
        <authorList>
            <person name="Liu J."/>
            <person name="Shi C."/>
            <person name="Shi C.C."/>
            <person name="Li W."/>
            <person name="Zhang Q.J."/>
            <person name="Zhang Y."/>
            <person name="Li K."/>
            <person name="Lu H.F."/>
            <person name="Shi C."/>
            <person name="Zhu S.T."/>
            <person name="Xiao Z.Y."/>
            <person name="Nan H."/>
            <person name="Yue Y."/>
            <person name="Zhu X.G."/>
            <person name="Wu Y."/>
            <person name="Hong X.N."/>
            <person name="Fan G.Y."/>
            <person name="Tong Y."/>
            <person name="Zhang D."/>
            <person name="Mao C.L."/>
            <person name="Liu Y.L."/>
            <person name="Hao S.J."/>
            <person name="Liu W.Q."/>
            <person name="Lv M.Q."/>
            <person name="Zhang H.B."/>
            <person name="Liu Y."/>
            <person name="Hu-Tang G.R."/>
            <person name="Wang J.P."/>
            <person name="Wang J.H."/>
            <person name="Sun Y.H."/>
            <person name="Ni S.B."/>
            <person name="Chen W.B."/>
            <person name="Zhang X.C."/>
            <person name="Jiao Y.N."/>
            <person name="Eichler E.E."/>
            <person name="Li G.H."/>
            <person name="Liu X."/>
            <person name="Gao L.Z."/>
        </authorList>
    </citation>
    <scope>NUCLEOTIDE SEQUENCE [LARGE SCALE GENOMIC DNA]</scope>
    <source>
        <strain evidence="3">cv. GT1</strain>
        <tissue evidence="2">Leaf</tissue>
    </source>
</reference>
<protein>
    <recommendedName>
        <fullName evidence="1">KIB1-4 beta-propeller domain-containing protein</fullName>
    </recommendedName>
</protein>
<dbReference type="EMBL" id="JAAGAX010000009">
    <property type="protein sequence ID" value="KAF2303774.1"/>
    <property type="molecule type" value="Genomic_DNA"/>
</dbReference>